<dbReference type="SUPFAM" id="SSF101967">
    <property type="entry name" value="Adhesin YadA, collagen-binding domain"/>
    <property type="match status" value="1"/>
</dbReference>
<feature type="domain" description="Trimeric autotransporter adhesin YadA-like head" evidence="2">
    <location>
        <begin position="153"/>
        <end position="173"/>
    </location>
</feature>
<organism evidence="3 4">
    <name type="scientific">Frigoriflavimonas asaccharolytica</name>
    <dbReference type="NCBI Taxonomy" id="2735899"/>
    <lineage>
        <taxon>Bacteria</taxon>
        <taxon>Pseudomonadati</taxon>
        <taxon>Bacteroidota</taxon>
        <taxon>Flavobacteriia</taxon>
        <taxon>Flavobacteriales</taxon>
        <taxon>Weeksellaceae</taxon>
        <taxon>Frigoriflavimonas</taxon>
    </lineage>
</organism>
<dbReference type="EMBL" id="JABSNO010000006">
    <property type="protein sequence ID" value="NRS91987.1"/>
    <property type="molecule type" value="Genomic_DNA"/>
</dbReference>
<dbReference type="AlphaFoldDB" id="A0A8J8GAD8"/>
<name>A0A8J8GAD8_9FLAO</name>
<dbReference type="Pfam" id="PF05658">
    <property type="entry name" value="YadA_head"/>
    <property type="match status" value="2"/>
</dbReference>
<dbReference type="CDD" id="cd12820">
    <property type="entry name" value="LbR_YadA-like"/>
    <property type="match status" value="1"/>
</dbReference>
<evidence type="ECO:0000259" key="2">
    <source>
        <dbReference type="Pfam" id="PF05658"/>
    </source>
</evidence>
<reference evidence="3" key="1">
    <citation type="submission" date="2020-05" db="EMBL/GenBank/DDBJ databases">
        <title>Genomic Encyclopedia of Type Strains, Phase IV (KMG-V): Genome sequencing to study the core and pangenomes of soil and plant-associated prokaryotes.</title>
        <authorList>
            <person name="Whitman W."/>
        </authorList>
    </citation>
    <scope>NUCLEOTIDE SEQUENCE</scope>
    <source>
        <strain evidence="3">16F</strain>
    </source>
</reference>
<dbReference type="Proteomes" id="UP000610746">
    <property type="component" value="Unassembled WGS sequence"/>
</dbReference>
<gene>
    <name evidence="3" type="ORF">HNQ03_001054</name>
</gene>
<keyword evidence="4" id="KW-1185">Reference proteome</keyword>
<feature type="signal peptide" evidence="1">
    <location>
        <begin position="1"/>
        <end position="19"/>
    </location>
</feature>
<comment type="caution">
    <text evidence="3">The sequence shown here is derived from an EMBL/GenBank/DDBJ whole genome shotgun (WGS) entry which is preliminary data.</text>
</comment>
<protein>
    <recommendedName>
        <fullName evidence="2">Trimeric autotransporter adhesin YadA-like head domain-containing protein</fullName>
    </recommendedName>
</protein>
<sequence>MKKYLFTIALGLFSLFAFGQVQVGSLIKVHSVNTTAMNALTPAETGVLIYNTDDTSLYVYNGSAWEKHKGSGWGLTGNNIVATNFLGSTNNVPLVFKVNNFESGRIDLYQISTALGYQTTAGYKSVAIGSSISSADTGTESVSIGQTSLAKYQSVAVGSAANTTNNQSVAIGNIATAGFQATALGSNTTASANNSTAIGYNTTAAQANTVILGNGANVGIGTATPNNKLEITQGTTGNSGLRLTNLTSAAFLGTNSTGDVVSSLLTTKDLATGTSVNTATSPLVLTNSTGQIVGANDATFTVNNTAPLWNANQLQGKAISTTAPTDGQALVWDTTTSTWKPTNFGVFSVITVPGTTYTLSNADNGKILDFTNSSAITLTAPSTLPIGFQVSITQAGAGAITISGSGMTINNRWGATKTSGQWAKAGLEVRAAGSSVLSGDVQ</sequence>
<accession>A0A8J8GAD8</accession>
<dbReference type="InterPro" id="IPR011049">
    <property type="entry name" value="Serralysin-like_metalloprot_C"/>
</dbReference>
<dbReference type="Gene3D" id="2.150.10.10">
    <property type="entry name" value="Serralysin-like metalloprotease, C-terminal"/>
    <property type="match status" value="1"/>
</dbReference>
<evidence type="ECO:0000313" key="4">
    <source>
        <dbReference type="Proteomes" id="UP000610746"/>
    </source>
</evidence>
<dbReference type="GO" id="GO:0019867">
    <property type="term" value="C:outer membrane"/>
    <property type="evidence" value="ECO:0007669"/>
    <property type="project" value="InterPro"/>
</dbReference>
<dbReference type="RefSeq" id="WP_173778607.1">
    <property type="nucleotide sequence ID" value="NZ_JABSNO010000006.1"/>
</dbReference>
<feature type="domain" description="Trimeric autotransporter adhesin YadA-like head" evidence="2">
    <location>
        <begin position="178"/>
        <end position="202"/>
    </location>
</feature>
<dbReference type="Gene3D" id="2.60.40.4050">
    <property type="match status" value="1"/>
</dbReference>
<feature type="chain" id="PRO_5035193512" description="Trimeric autotransporter adhesin YadA-like head domain-containing protein" evidence="1">
    <location>
        <begin position="20"/>
        <end position="442"/>
    </location>
</feature>
<proteinExistence type="predicted"/>
<dbReference type="InterPro" id="IPR008640">
    <property type="entry name" value="Adhesin_Head_dom"/>
</dbReference>
<evidence type="ECO:0000256" key="1">
    <source>
        <dbReference type="SAM" id="SignalP"/>
    </source>
</evidence>
<evidence type="ECO:0000313" key="3">
    <source>
        <dbReference type="EMBL" id="NRS91987.1"/>
    </source>
</evidence>
<keyword evidence="1" id="KW-0732">Signal</keyword>